<dbReference type="OrthoDB" id="8477333at2"/>
<name>A0A135W6J1_9FLAO</name>
<feature type="compositionally biased region" description="Polar residues" evidence="1">
    <location>
        <begin position="249"/>
        <end position="267"/>
    </location>
</feature>
<accession>A0A135W6J1</accession>
<protein>
    <submittedName>
        <fullName evidence="2">Uncharacterized protein</fullName>
    </submittedName>
</protein>
<feature type="region of interest" description="Disordered" evidence="1">
    <location>
        <begin position="238"/>
        <end position="291"/>
    </location>
</feature>
<dbReference type="AlphaFoldDB" id="A0A135W6J1"/>
<reference evidence="2 3" key="2">
    <citation type="journal article" date="2016" name="Genome Announc.">
        <title>Draft Genome Sequence of a Biocontrol Rhizobacterium, Chryseobacterium kwangjuense Strain KJ1R5, Isolated from Pepper (Capsicum annuum).</title>
        <authorList>
            <person name="Jeong J.J."/>
            <person name="Park H."/>
            <person name="Park B.H."/>
            <person name="Mannaa M."/>
            <person name="Sang M.K."/>
            <person name="Choi I.G."/>
            <person name="Kim K.D."/>
        </authorList>
    </citation>
    <scope>NUCLEOTIDE SEQUENCE [LARGE SCALE GENOMIC DNA]</scope>
    <source>
        <strain evidence="2 3">KJ1R5</strain>
    </source>
</reference>
<sequence>MDTSSCNPKSPFVKLEDKGQASILNYNLPQQTTYNSVSYVGLKIAKELFKKEQYTQTQSTYWTAIDEIKQLNTQGIKEAIKTDNNLIQNFAILDKNIKLQATELSAITKTTLLNKLQQTKAFAPELIQLQAVRNDGAKIAEVKSVLPTVNIKDVVKAEFIDDDLIAQKLSKGLMPVAVERFSKKPEVLYIPKPKEANPTLSMVLHLKMASYLGDYGAGQTVKTFSLLPGEKTTITVRSYQHDETKKEQSQNVLDSYSESSADDLQNTVEKETQFTTGSSKEETTSKTGGWNAGGSIGLNLGFLSIGGGGGGQGSNTEGSTFNSSVQTQVSNLVGSVSHHVSKADSMRQIEVNSESSNLRINENEETIVRELENINKSRVLNFVFRQLLQEYFSLTYLHDVSFVYYNGFPESKRTVKLAQLPELLREILVDENAVNQVKNQVYSYLCSIYNYEGVPSSFIEKVEEKLGNCINPEIPAQTTYYVRKRKGLTQMYNDKSVDGIILDVTHRVMRTPSLIVDALLGQGEALDCYNQNLQSAAVLGAQLNNENIELQNSIAGNEIKHASARFDMETQQWEQEKQRIEQAMSIIDKIDDAMEKAKLYKKIFTDCCDVPQSGGCGCNSNPKEKM</sequence>
<reference evidence="3" key="1">
    <citation type="submission" date="2015-12" db="EMBL/GenBank/DDBJ databases">
        <title>Genome sequence of a biocontrol rhizobacterium Chryseobacterium kwangjuense strain KJ1R5 isolated from pepper (Capsicum annuum L.).</title>
        <authorList>
            <person name="Jeong J.-J."/>
            <person name="Park H."/>
            <person name="Mannaa M."/>
            <person name="Sang M.K."/>
            <person name="Choi I.-G."/>
            <person name="Kim K.D."/>
        </authorList>
    </citation>
    <scope>NUCLEOTIDE SEQUENCE [LARGE SCALE GENOMIC DNA]</scope>
    <source>
        <strain evidence="3">KJ1R5</strain>
    </source>
</reference>
<dbReference type="RefSeq" id="WP_062653018.1">
    <property type="nucleotide sequence ID" value="NZ_LPUR01000017.1"/>
</dbReference>
<evidence type="ECO:0000256" key="1">
    <source>
        <dbReference type="SAM" id="MobiDB-lite"/>
    </source>
</evidence>
<feature type="compositionally biased region" description="Basic and acidic residues" evidence="1">
    <location>
        <begin position="239"/>
        <end position="248"/>
    </location>
</feature>
<evidence type="ECO:0000313" key="2">
    <source>
        <dbReference type="EMBL" id="KXH80534.1"/>
    </source>
</evidence>
<proteinExistence type="predicted"/>
<evidence type="ECO:0000313" key="3">
    <source>
        <dbReference type="Proteomes" id="UP000070513"/>
    </source>
</evidence>
<dbReference type="EMBL" id="LPUR01000017">
    <property type="protein sequence ID" value="KXH80534.1"/>
    <property type="molecule type" value="Genomic_DNA"/>
</dbReference>
<gene>
    <name evidence="2" type="ORF">AU378_19265</name>
</gene>
<dbReference type="Proteomes" id="UP000070513">
    <property type="component" value="Unassembled WGS sequence"/>
</dbReference>
<comment type="caution">
    <text evidence="2">The sequence shown here is derived from an EMBL/GenBank/DDBJ whole genome shotgun (WGS) entry which is preliminary data.</text>
</comment>
<organism evidence="2 3">
    <name type="scientific">Chryseobacterium kwangjuense</name>
    <dbReference type="NCBI Taxonomy" id="267125"/>
    <lineage>
        <taxon>Bacteria</taxon>
        <taxon>Pseudomonadati</taxon>
        <taxon>Bacteroidota</taxon>
        <taxon>Flavobacteriia</taxon>
        <taxon>Flavobacteriales</taxon>
        <taxon>Weeksellaceae</taxon>
        <taxon>Chryseobacterium group</taxon>
        <taxon>Chryseobacterium</taxon>
    </lineage>
</organism>